<protein>
    <submittedName>
        <fullName evidence="3">Uncharacterized protein</fullName>
    </submittedName>
</protein>
<name>A0A9W7E3R8_9STRA</name>
<organism evidence="3 4">
    <name type="scientific">Triparma laevis f. longispina</name>
    <dbReference type="NCBI Taxonomy" id="1714387"/>
    <lineage>
        <taxon>Eukaryota</taxon>
        <taxon>Sar</taxon>
        <taxon>Stramenopiles</taxon>
        <taxon>Ochrophyta</taxon>
        <taxon>Bolidophyceae</taxon>
        <taxon>Parmales</taxon>
        <taxon>Triparmaceae</taxon>
        <taxon>Triparma</taxon>
    </lineage>
</organism>
<dbReference type="OrthoDB" id="9970295at2759"/>
<dbReference type="PANTHER" id="PTHR22925:SF3">
    <property type="entry name" value="GLYCOSYL HYDROLASE FAMILY PROTEIN 43"/>
    <property type="match status" value="1"/>
</dbReference>
<evidence type="ECO:0000313" key="3">
    <source>
        <dbReference type="EMBL" id="GMH64160.1"/>
    </source>
</evidence>
<feature type="chain" id="PRO_5040876014" evidence="2">
    <location>
        <begin position="25"/>
        <end position="1967"/>
    </location>
</feature>
<keyword evidence="2" id="KW-0732">Signal</keyword>
<dbReference type="InterPro" id="IPR023296">
    <property type="entry name" value="Glyco_hydro_beta-prop_sf"/>
</dbReference>
<dbReference type="Gene3D" id="2.115.10.20">
    <property type="entry name" value="Glycosyl hydrolase domain, family 43"/>
    <property type="match status" value="1"/>
</dbReference>
<evidence type="ECO:0000256" key="2">
    <source>
        <dbReference type="SAM" id="SignalP"/>
    </source>
</evidence>
<feature type="region of interest" description="Disordered" evidence="1">
    <location>
        <begin position="1496"/>
        <end position="1515"/>
    </location>
</feature>
<keyword evidence="4" id="KW-1185">Reference proteome</keyword>
<proteinExistence type="predicted"/>
<evidence type="ECO:0000313" key="4">
    <source>
        <dbReference type="Proteomes" id="UP001165122"/>
    </source>
</evidence>
<dbReference type="EMBL" id="BRXW01000540">
    <property type="protein sequence ID" value="GMH64160.1"/>
    <property type="molecule type" value="Genomic_DNA"/>
</dbReference>
<dbReference type="Proteomes" id="UP001165122">
    <property type="component" value="Unassembled WGS sequence"/>
</dbReference>
<evidence type="ECO:0000256" key="1">
    <source>
        <dbReference type="SAM" id="MobiDB-lite"/>
    </source>
</evidence>
<dbReference type="PANTHER" id="PTHR22925">
    <property type="entry name" value="GLYCOSYL HYDROLASE 43 FAMILY MEMBER"/>
    <property type="match status" value="1"/>
</dbReference>
<gene>
    <name evidence="3" type="ORF">TrLO_g322</name>
</gene>
<dbReference type="SUPFAM" id="SSF75005">
    <property type="entry name" value="Arabinanase/levansucrase/invertase"/>
    <property type="match status" value="1"/>
</dbReference>
<reference evidence="4" key="1">
    <citation type="journal article" date="2023" name="Commun. Biol.">
        <title>Genome analysis of Parmales, the sister group of diatoms, reveals the evolutionary specialization of diatoms from phago-mixotrophs to photoautotrophs.</title>
        <authorList>
            <person name="Ban H."/>
            <person name="Sato S."/>
            <person name="Yoshikawa S."/>
            <person name="Yamada K."/>
            <person name="Nakamura Y."/>
            <person name="Ichinomiya M."/>
            <person name="Sato N."/>
            <person name="Blanc-Mathieu R."/>
            <person name="Endo H."/>
            <person name="Kuwata A."/>
            <person name="Ogata H."/>
        </authorList>
    </citation>
    <scope>NUCLEOTIDE SEQUENCE [LARGE SCALE GENOMIC DNA]</scope>
    <source>
        <strain evidence="4">NIES 3700</strain>
    </source>
</reference>
<sequence>MLPINLRNSIRNLLILLYLQTVSPRIIGADRFKVRGVPEGNDAWCKANCQSFAQCNYVFGADYVDLRLKTDFSTLHGPGEHLITGVSLGDTIAFEIFATQFILDLSLALGVSTCQFYVTSVNAGSVYHTWNANNVIVTFRLFPGDASTIQELTRQVQFPESRLYEGNVTKATDDLFGVEAVKWDASLKLEYCMEIVGGAGVKTDSDNIVYLNQGSERHCKDPSNSGSTICEFETFFIQDIAAALGLADETVEVLFIKAFGLDSVLVSFRFIPPYSTGAGAVDASWLSTRMSDLKTQVKDLTSALYSGNVTIRTDQTWGVSASNRQAKSDSPYLSYAFDETSEDSYERCKATHRCSRAWEKYDQSNAATEYTQQSFGGGEHSPAFLFADFEDWRKGTFSLRQGEPANSFSPATIATPENAHFNPFDYTSLGPSIPSYNSTHNNGLVLNNASLASQIANQSDYISSLDDYISFIENNADIAIMDAHRRARIDVRLLTSVTRSEYETLRDSERDKLNTLKNSQCANEPCELLFNTSSVTMTGAIDVVGELVALGDGTEVAVFPFDSIDIGPEVNITITGQRAMALLSRSTVKIDAMIKSHPGVLSGFPGGYSVGRLESDRLSSVCPFWPETGDDKFALEESADWRIRLRCTNDLEPRSGDLDQGLASCCPGDVLIPELTTLTSTQMKSNNVNGPGSGNLRVYQTTVDTYAEVQSEIQTVTTSCMNGENLGGGFVLHYNGYSTGTISFDATAAKVKSTIENDLNPVGLEKLSDLTRDTADPNHQPAGIGRVNVHALKTNMEQDGSREWTITFLSAVGNIGSDSTPLTVTNFLTGIDADIVINTSQDGNSIAGQFYLSFLSETSGPYAHDVTATDMQATLLSSHSKLLHAFVERTDPSNNCNDGYCDDGPTKEGGYTWTLTLMTEEDNLTPTSPTGINFGVEGAIGSMTAVAELTDAIGCNNHAVDSNCPSVRVTSDYSLTRNDALRSLTSTRPFSLAFGGGGAGYGGSGGAGYGYTAAGASYGDEKITSLLGGSGGQLGYVHPFEANMFSRPRGRGGAGGGALEIVAVNDIILGPNCNINLNGEKGFDAEMTAGGGGSGGALLLSAGGTITNKGKLSVRGGEGGTAANGFGRSDIVNGHGGGGSGGRIAMFAQAITEDDGGGIDHSGGTSDDLSRTGDAGTFYTEVKLGHDMYIDENSGAENSKSSLFLKNAASISTSSGINKRTPFVQNGPEYALTAGKPGRATFYVQLCGSSVQGNAEVDKDGWGTTFELRDADWTTPTASIALDNKVVIGIHVGKSFRHGSNYYGMPGDTTYDDKLVEFYSHAQQDKWYKVDIKINWSTKKYSIALDDVLLVRAASFVADDLQRVGLATYHSAAVRYDEIYVGADASMGFVCPDILTSGVEMNRPVQNGWKADDIGGYSSTHRMRRHESHLSRRQLYNYDNAGLTPFDGDGHAKFTNDVKFRFVGGDRSGAAGGLSAGALLKVKNAKGSTTVGENLKDKAASKDGPYGGNAWDSGSDNGGKTERYFWYGEHTNNEAARDGFDTSSDMQGGVGACSTDDFVTWKNEGIMFHYSNITDMVYGTGGPFTVERPKVLYNNATNKYVMWMTLDDTAKTLGLAGVAVSSHPNGPFDFVRSFYPDGNETHDQTVYQTEDGTAYLARTYYSTVDYVLPAPVMQPLWESVKKPDGSNNFGLSYHRAVYEPEYDDYHDIYLQRWRTEDMPWQIKCVNKITKEERDVPFGETNFDGEVCQDPTEYKIVIGQGQYGDDLGGVQTRFLDPNNANNSWWQPSSVPNVKAQPWSKNYQDGFCGIRKLDNDMHVLDPDLDTRDVGGRASCSNIVDNAVHPTPPDKLIGVDTVVEQRRAKYVAVSLLTGDYLDTSGVLKAFEGELEDEQDLISLIEQSKQGFGWSSGSDLASTYQSQVYTEFEMQDDWDTRFHQYEVNYNDRAYYSLACRLDGSCPVNFQDEVKL</sequence>
<comment type="caution">
    <text evidence="3">The sequence shown here is derived from an EMBL/GenBank/DDBJ whole genome shotgun (WGS) entry which is preliminary data.</text>
</comment>
<accession>A0A9W7E3R8</accession>
<feature type="signal peptide" evidence="2">
    <location>
        <begin position="1"/>
        <end position="24"/>
    </location>
</feature>